<dbReference type="Pfam" id="PF00005">
    <property type="entry name" value="ABC_tran"/>
    <property type="match status" value="1"/>
</dbReference>
<organism evidence="6 7">
    <name type="scientific">Brevibacillus fortis</name>
    <dbReference type="NCBI Taxonomy" id="2126352"/>
    <lineage>
        <taxon>Bacteria</taxon>
        <taxon>Bacillati</taxon>
        <taxon>Bacillota</taxon>
        <taxon>Bacilli</taxon>
        <taxon>Bacillales</taxon>
        <taxon>Paenibacillaceae</taxon>
        <taxon>Brevibacillus</taxon>
    </lineage>
</organism>
<evidence type="ECO:0000256" key="1">
    <source>
        <dbReference type="ARBA" id="ARBA00022448"/>
    </source>
</evidence>
<gene>
    <name evidence="6" type="ORF">C7R93_20555</name>
</gene>
<dbReference type="InterPro" id="IPR017871">
    <property type="entry name" value="ABC_transporter-like_CS"/>
</dbReference>
<dbReference type="Gene3D" id="3.40.50.300">
    <property type="entry name" value="P-loop containing nucleotide triphosphate hydrolases"/>
    <property type="match status" value="1"/>
</dbReference>
<sequence>MNIVAAEKISTWIDDRAILRELSFSAQAGEFIGLIGPNGSGKSTLLRTVAGLTPPTSGQLKIFGRPVAEYKSKQLARIIGYVPQDTSIDFDFSVREIVLMGRHPHLSRFGSERQLDRIMAQKAMQQTTTLHLADRMVTTLSGGQRQMVLIAKALAQDPQLLLLDEPISALDIRYQLQVLELMRKLTGKGITILAALHDLNLAARYCDRLVLLHQGEILSMGKPDEVLTPDIIQKAYEVHANVSIDPFLGVLTVTAIGARNDFTYHNLN</sequence>
<dbReference type="InterPro" id="IPR003439">
    <property type="entry name" value="ABC_transporter-like_ATP-bd"/>
</dbReference>
<dbReference type="Proteomes" id="UP000240419">
    <property type="component" value="Unassembled WGS sequence"/>
</dbReference>
<dbReference type="FunFam" id="3.40.50.300:FF:000134">
    <property type="entry name" value="Iron-enterobactin ABC transporter ATP-binding protein"/>
    <property type="match status" value="1"/>
</dbReference>
<comment type="caution">
    <text evidence="6">The sequence shown here is derived from an EMBL/GenBank/DDBJ whole genome shotgun (WGS) entry which is preliminary data.</text>
</comment>
<evidence type="ECO:0000313" key="7">
    <source>
        <dbReference type="Proteomes" id="UP000240419"/>
    </source>
</evidence>
<evidence type="ECO:0000256" key="2">
    <source>
        <dbReference type="ARBA" id="ARBA00022741"/>
    </source>
</evidence>
<dbReference type="OrthoDB" id="9787851at2"/>
<evidence type="ECO:0000256" key="4">
    <source>
        <dbReference type="ARBA" id="ARBA00022967"/>
    </source>
</evidence>
<dbReference type="PANTHER" id="PTHR42794:SF1">
    <property type="entry name" value="HEMIN IMPORT ATP-BINDING PROTEIN HMUV"/>
    <property type="match status" value="1"/>
</dbReference>
<evidence type="ECO:0000259" key="5">
    <source>
        <dbReference type="PROSITE" id="PS50893"/>
    </source>
</evidence>
<name>A0A2P7UYW7_9BACL</name>
<keyword evidence="3 6" id="KW-0067">ATP-binding</keyword>
<keyword evidence="7" id="KW-1185">Reference proteome</keyword>
<evidence type="ECO:0000256" key="3">
    <source>
        <dbReference type="ARBA" id="ARBA00022840"/>
    </source>
</evidence>
<dbReference type="SUPFAM" id="SSF52540">
    <property type="entry name" value="P-loop containing nucleoside triphosphate hydrolases"/>
    <property type="match status" value="1"/>
</dbReference>
<dbReference type="SMART" id="SM00382">
    <property type="entry name" value="AAA"/>
    <property type="match status" value="1"/>
</dbReference>
<keyword evidence="1" id="KW-0813">Transport</keyword>
<dbReference type="AlphaFoldDB" id="A0A2P7UYW7"/>
<dbReference type="PROSITE" id="PS00211">
    <property type="entry name" value="ABC_TRANSPORTER_1"/>
    <property type="match status" value="1"/>
</dbReference>
<dbReference type="GO" id="GO:0016887">
    <property type="term" value="F:ATP hydrolysis activity"/>
    <property type="evidence" value="ECO:0007669"/>
    <property type="project" value="InterPro"/>
</dbReference>
<keyword evidence="2" id="KW-0547">Nucleotide-binding</keyword>
<feature type="domain" description="ABC transporter" evidence="5">
    <location>
        <begin position="4"/>
        <end position="239"/>
    </location>
</feature>
<accession>A0A2P7UYW7</accession>
<dbReference type="PROSITE" id="PS50893">
    <property type="entry name" value="ABC_TRANSPORTER_2"/>
    <property type="match status" value="1"/>
</dbReference>
<dbReference type="EMBL" id="PXZM01000035">
    <property type="protein sequence ID" value="PSJ92169.1"/>
    <property type="molecule type" value="Genomic_DNA"/>
</dbReference>
<dbReference type="InterPro" id="IPR003593">
    <property type="entry name" value="AAA+_ATPase"/>
</dbReference>
<protein>
    <submittedName>
        <fullName evidence="6">Iron ABC transporter ATP-binding protein</fullName>
    </submittedName>
</protein>
<proteinExistence type="predicted"/>
<dbReference type="RefSeq" id="WP_106840568.1">
    <property type="nucleotide sequence ID" value="NZ_JARMEZ010000049.1"/>
</dbReference>
<reference evidence="6 7" key="1">
    <citation type="submission" date="2018-03" db="EMBL/GenBank/DDBJ databases">
        <title>Brevisbacillus phylogenomics.</title>
        <authorList>
            <person name="Dunlap C."/>
        </authorList>
    </citation>
    <scope>NUCLEOTIDE SEQUENCE [LARGE SCALE GENOMIC DNA]</scope>
    <source>
        <strain evidence="6 7">NRRL NRS-1210</strain>
    </source>
</reference>
<dbReference type="InterPro" id="IPR027417">
    <property type="entry name" value="P-loop_NTPase"/>
</dbReference>
<dbReference type="CDD" id="cd03214">
    <property type="entry name" value="ABC_Iron-Siderophores_B12_Hemin"/>
    <property type="match status" value="1"/>
</dbReference>
<dbReference type="GO" id="GO:0005524">
    <property type="term" value="F:ATP binding"/>
    <property type="evidence" value="ECO:0007669"/>
    <property type="project" value="UniProtKB-KW"/>
</dbReference>
<evidence type="ECO:0000313" key="6">
    <source>
        <dbReference type="EMBL" id="PSJ92169.1"/>
    </source>
</evidence>
<dbReference type="PANTHER" id="PTHR42794">
    <property type="entry name" value="HEMIN IMPORT ATP-BINDING PROTEIN HMUV"/>
    <property type="match status" value="1"/>
</dbReference>
<keyword evidence="4" id="KW-1278">Translocase</keyword>